<evidence type="ECO:0000256" key="6">
    <source>
        <dbReference type="ARBA" id="ARBA00023136"/>
    </source>
</evidence>
<evidence type="ECO:0000256" key="5">
    <source>
        <dbReference type="ARBA" id="ARBA00023077"/>
    </source>
</evidence>
<feature type="chain" id="PRO_5045166904" evidence="10">
    <location>
        <begin position="23"/>
        <end position="1031"/>
    </location>
</feature>
<keyword evidence="5 9" id="KW-0798">TonB box</keyword>
<dbReference type="InterPro" id="IPR037066">
    <property type="entry name" value="Plug_dom_sf"/>
</dbReference>
<evidence type="ECO:0000256" key="3">
    <source>
        <dbReference type="ARBA" id="ARBA00022452"/>
    </source>
</evidence>
<evidence type="ECO:0000256" key="9">
    <source>
        <dbReference type="RuleBase" id="RU003357"/>
    </source>
</evidence>
<dbReference type="PROSITE" id="PS52016">
    <property type="entry name" value="TONB_DEPENDENT_REC_3"/>
    <property type="match status" value="1"/>
</dbReference>
<evidence type="ECO:0000313" key="13">
    <source>
        <dbReference type="EMBL" id="MBO1364114.1"/>
    </source>
</evidence>
<dbReference type="InterPro" id="IPR023997">
    <property type="entry name" value="TonB-dep_OMP_SusC/RagA_CS"/>
</dbReference>
<dbReference type="InterPro" id="IPR000531">
    <property type="entry name" value="Beta-barrel_TonB"/>
</dbReference>
<proteinExistence type="inferred from homology"/>
<comment type="similarity">
    <text evidence="8 9">Belongs to the TonB-dependent receptor family.</text>
</comment>
<dbReference type="RefSeq" id="WP_107581136.1">
    <property type="nucleotide sequence ID" value="NZ_JAERMS010000038.1"/>
</dbReference>
<evidence type="ECO:0000256" key="7">
    <source>
        <dbReference type="ARBA" id="ARBA00023237"/>
    </source>
</evidence>
<dbReference type="EMBL" id="JAERMS010000038">
    <property type="protein sequence ID" value="MBO1364114.1"/>
    <property type="molecule type" value="Genomic_DNA"/>
</dbReference>
<keyword evidence="3 8" id="KW-1134">Transmembrane beta strand</keyword>
<evidence type="ECO:0000259" key="11">
    <source>
        <dbReference type="Pfam" id="PF00593"/>
    </source>
</evidence>
<dbReference type="Pfam" id="PF13715">
    <property type="entry name" value="CarbopepD_reg_2"/>
    <property type="match status" value="1"/>
</dbReference>
<name>A0ABS3M7G6_9BACT</name>
<protein>
    <submittedName>
        <fullName evidence="13">SusC/RagA family TonB-linked outer membrane protein</fullName>
    </submittedName>
</protein>
<dbReference type="InterPro" id="IPR012910">
    <property type="entry name" value="Plug_dom"/>
</dbReference>
<keyword evidence="10" id="KW-0732">Signal</keyword>
<evidence type="ECO:0000259" key="12">
    <source>
        <dbReference type="Pfam" id="PF07715"/>
    </source>
</evidence>
<dbReference type="InterPro" id="IPR039426">
    <property type="entry name" value="TonB-dep_rcpt-like"/>
</dbReference>
<dbReference type="Gene3D" id="2.60.40.1120">
    <property type="entry name" value="Carboxypeptidase-like, regulatory domain"/>
    <property type="match status" value="1"/>
</dbReference>
<keyword evidence="14" id="KW-1185">Reference proteome</keyword>
<evidence type="ECO:0000256" key="10">
    <source>
        <dbReference type="SAM" id="SignalP"/>
    </source>
</evidence>
<dbReference type="Pfam" id="PF00593">
    <property type="entry name" value="TonB_dep_Rec_b-barrel"/>
    <property type="match status" value="1"/>
</dbReference>
<dbReference type="Proteomes" id="UP000664265">
    <property type="component" value="Unassembled WGS sequence"/>
</dbReference>
<keyword evidence="4 8" id="KW-0812">Transmembrane</keyword>
<dbReference type="InterPro" id="IPR023996">
    <property type="entry name" value="TonB-dep_OMP_SusC/RagA"/>
</dbReference>
<evidence type="ECO:0000256" key="4">
    <source>
        <dbReference type="ARBA" id="ARBA00022692"/>
    </source>
</evidence>
<feature type="signal peptide" evidence="10">
    <location>
        <begin position="1"/>
        <end position="22"/>
    </location>
</feature>
<dbReference type="Gene3D" id="2.170.130.10">
    <property type="entry name" value="TonB-dependent receptor, plug domain"/>
    <property type="match status" value="1"/>
</dbReference>
<dbReference type="SUPFAM" id="SSF49464">
    <property type="entry name" value="Carboxypeptidase regulatory domain-like"/>
    <property type="match status" value="1"/>
</dbReference>
<dbReference type="Pfam" id="PF07715">
    <property type="entry name" value="Plug"/>
    <property type="match status" value="1"/>
</dbReference>
<evidence type="ECO:0000256" key="8">
    <source>
        <dbReference type="PROSITE-ProRule" id="PRU01360"/>
    </source>
</evidence>
<sequence>MMKRKKLSLLMAFLLMAITAVAQDLHVSGTVKDARGEALIGATIMMKGSGKGTVTDSEGRFAMDVPRGATLIISYIGAKTKEVMVTGTRQDIVIDTDNQVLDEVVVTALGIKREEKALGYSVQKVSSDLVQKVGGIDVTTSLTGKVAGMLVSNSTEFAAAPTITLRGEAPLIVIDGVPYANMTMRDIAAEDIETISVLKGASASALYGYRGASGAVMITTKKGREGKGGVQISLNSSTMLSAGFVAIPEKQSQYGRGKNNVYDMNSDQSWGAPLDGTVRNQWDPIAKEYREYPYTAVGKDNFRNFLQQGVITNNTLSLDYHTKNVSLRSSVNWTYNRGQYPNSTFKKYGYTLSGDILLGKFTFSSNMAYHKQSSPNIGFNGYTNYDPMYTLLIWTAADYDIRDYKGNYWMVPGVSQNFTYKSTHNNPYYDRNQRVRSSDRDIFNASVAIGYELTDWLKVTLRSGLDFYLDRQQIKVAQGSYVSTGNTGVAGGATWIGQKTGAFATGRQSGYSMNTDLMLNASKTFGDFSVEGLFGGTVYYTQDENIYGNTVGGISVPQFFSLKASVEKANVGSTIQKMQVNSLYGRIGGSWRRLIYADATFRNDWSSTLPSTDNAYFYPSLSGSFVISELLPEQTKEWLDLWKVRSSWTVSKTPPAIYATNTNYVVTNAAWGTLSSAAIPLKLTVGEVNPASSSTWEIGTQAVFFKNRLGVDVTYYRKLMYDALVSGSLSSASGFTGNYVNSDEEIVRRGWEVTVSGTPIRTPDWRWDLAVNWSKYARYYHKIDPVYSSDNPWVKKGERVDVFLVKDYARDPDGNQIYSNGRVQFNPFLSVYGHTDPDWIWGLSTQVSYKNWTLSASLDGRVGGTISSMTNSYLWTSGSHPGTLTAERAADAATPGSKNFLGQGVKVVSGSVKYDKYGNVLSDDRVFATNDVYTTYSQYAQDMHTGIAWGGNSRPADSFSGTFFKLRELSLSYTLPSRFTNRWAKSASLALVGQNLLMWAKDFKYSDPDGGTENFNDPSVRYLGFNIKLTF</sequence>
<dbReference type="NCBIfam" id="TIGR04056">
    <property type="entry name" value="OMP_RagA_SusC"/>
    <property type="match status" value="1"/>
</dbReference>
<keyword evidence="6 8" id="KW-0472">Membrane</keyword>
<evidence type="ECO:0000256" key="2">
    <source>
        <dbReference type="ARBA" id="ARBA00022448"/>
    </source>
</evidence>
<evidence type="ECO:0000256" key="1">
    <source>
        <dbReference type="ARBA" id="ARBA00004571"/>
    </source>
</evidence>
<feature type="domain" description="TonB-dependent receptor plug" evidence="12">
    <location>
        <begin position="118"/>
        <end position="215"/>
    </location>
</feature>
<evidence type="ECO:0000313" key="14">
    <source>
        <dbReference type="Proteomes" id="UP000664265"/>
    </source>
</evidence>
<dbReference type="InterPro" id="IPR008969">
    <property type="entry name" value="CarboxyPept-like_regulatory"/>
</dbReference>
<dbReference type="NCBIfam" id="TIGR04057">
    <property type="entry name" value="SusC_RagA_signa"/>
    <property type="match status" value="1"/>
</dbReference>
<dbReference type="SUPFAM" id="SSF56935">
    <property type="entry name" value="Porins"/>
    <property type="match status" value="1"/>
</dbReference>
<dbReference type="Gene3D" id="2.40.170.20">
    <property type="entry name" value="TonB-dependent receptor, beta-barrel domain"/>
    <property type="match status" value="1"/>
</dbReference>
<keyword evidence="2 8" id="KW-0813">Transport</keyword>
<feature type="domain" description="TonB-dependent receptor-like beta-barrel" evidence="11">
    <location>
        <begin position="399"/>
        <end position="853"/>
    </location>
</feature>
<keyword evidence="7 8" id="KW-0998">Cell outer membrane</keyword>
<gene>
    <name evidence="13" type="ORF">JHU38_10090</name>
</gene>
<reference evidence="13 14" key="1">
    <citation type="submission" date="2021-01" db="EMBL/GenBank/DDBJ databases">
        <title>Prevotella A2931 sp. nov.</title>
        <authorList>
            <person name="Buhl M."/>
            <person name="Oberhettinger P."/>
        </authorList>
    </citation>
    <scope>NUCLEOTIDE SEQUENCE [LARGE SCALE GENOMIC DNA]</scope>
    <source>
        <strain evidence="13 14">A2931</strain>
    </source>
</reference>
<accession>A0ABS3M7G6</accession>
<comment type="caution">
    <text evidence="13">The sequence shown here is derived from an EMBL/GenBank/DDBJ whole genome shotgun (WGS) entry which is preliminary data.</text>
</comment>
<dbReference type="InterPro" id="IPR036942">
    <property type="entry name" value="Beta-barrel_TonB_sf"/>
</dbReference>
<organism evidence="13 14">
    <name type="scientific">Prevotella illustrans</name>
    <dbReference type="NCBI Taxonomy" id="2800387"/>
    <lineage>
        <taxon>Bacteria</taxon>
        <taxon>Pseudomonadati</taxon>
        <taxon>Bacteroidota</taxon>
        <taxon>Bacteroidia</taxon>
        <taxon>Bacteroidales</taxon>
        <taxon>Prevotellaceae</taxon>
        <taxon>Prevotella</taxon>
    </lineage>
</organism>
<comment type="subcellular location">
    <subcellularLocation>
        <location evidence="1 8">Cell outer membrane</location>
        <topology evidence="1 8">Multi-pass membrane protein</topology>
    </subcellularLocation>
</comment>